<proteinExistence type="predicted"/>
<protein>
    <submittedName>
        <fullName evidence="2">Uncharacterized protein</fullName>
    </submittedName>
</protein>
<evidence type="ECO:0000256" key="1">
    <source>
        <dbReference type="SAM" id="Phobius"/>
    </source>
</evidence>
<keyword evidence="1" id="KW-0472">Membrane</keyword>
<feature type="transmembrane region" description="Helical" evidence="1">
    <location>
        <begin position="27"/>
        <end position="43"/>
    </location>
</feature>
<gene>
    <name evidence="2" type="ORF">ATANTOWER_032212</name>
</gene>
<dbReference type="Proteomes" id="UP001345963">
    <property type="component" value="Unassembled WGS sequence"/>
</dbReference>
<organism evidence="2 3">
    <name type="scientific">Ataeniobius toweri</name>
    <dbReference type="NCBI Taxonomy" id="208326"/>
    <lineage>
        <taxon>Eukaryota</taxon>
        <taxon>Metazoa</taxon>
        <taxon>Chordata</taxon>
        <taxon>Craniata</taxon>
        <taxon>Vertebrata</taxon>
        <taxon>Euteleostomi</taxon>
        <taxon>Actinopterygii</taxon>
        <taxon>Neopterygii</taxon>
        <taxon>Teleostei</taxon>
        <taxon>Neoteleostei</taxon>
        <taxon>Acanthomorphata</taxon>
        <taxon>Ovalentaria</taxon>
        <taxon>Atherinomorphae</taxon>
        <taxon>Cyprinodontiformes</taxon>
        <taxon>Goodeidae</taxon>
        <taxon>Ataeniobius</taxon>
    </lineage>
</organism>
<accession>A0ABU7BA74</accession>
<reference evidence="2 3" key="1">
    <citation type="submission" date="2021-07" db="EMBL/GenBank/DDBJ databases">
        <authorList>
            <person name="Palmer J.M."/>
        </authorList>
    </citation>
    <scope>NUCLEOTIDE SEQUENCE [LARGE SCALE GENOMIC DNA]</scope>
    <source>
        <strain evidence="2 3">AT_MEX2019</strain>
        <tissue evidence="2">Muscle</tissue>
    </source>
</reference>
<keyword evidence="3" id="KW-1185">Reference proteome</keyword>
<keyword evidence="1" id="KW-0812">Transmembrane</keyword>
<keyword evidence="1" id="KW-1133">Transmembrane helix</keyword>
<comment type="caution">
    <text evidence="2">The sequence shown here is derived from an EMBL/GenBank/DDBJ whole genome shotgun (WGS) entry which is preliminary data.</text>
</comment>
<evidence type="ECO:0000313" key="3">
    <source>
        <dbReference type="Proteomes" id="UP001345963"/>
    </source>
</evidence>
<dbReference type="EMBL" id="JAHUTI010049267">
    <property type="protein sequence ID" value="MED6247402.1"/>
    <property type="molecule type" value="Genomic_DNA"/>
</dbReference>
<sequence>MYAKMVLLGKPGIYGANPMKKMLKSPFLQPVVCVLIHPFVVYLQRGQSERKSTLGSIFRKMDSAAEVSKLDKGMSHTVPRQPKPPYSMALWFSSHDCVPIVAAFRAGLISAWTPLVVFIYAAPFATCVLTQIHNS</sequence>
<name>A0ABU7BA74_9TELE</name>
<evidence type="ECO:0000313" key="2">
    <source>
        <dbReference type="EMBL" id="MED6247402.1"/>
    </source>
</evidence>